<evidence type="ECO:0000313" key="3">
    <source>
        <dbReference type="Proteomes" id="UP001498398"/>
    </source>
</evidence>
<evidence type="ECO:0000256" key="1">
    <source>
        <dbReference type="SAM" id="MobiDB-lite"/>
    </source>
</evidence>
<dbReference type="Proteomes" id="UP001498398">
    <property type="component" value="Unassembled WGS sequence"/>
</dbReference>
<proteinExistence type="predicted"/>
<reference evidence="2 3" key="1">
    <citation type="submission" date="2024-01" db="EMBL/GenBank/DDBJ databases">
        <title>A draft genome for the cacao thread blight pathogen Marasmiellus scandens.</title>
        <authorList>
            <person name="Baruah I.K."/>
            <person name="Leung J."/>
            <person name="Bukari Y."/>
            <person name="Amoako-Attah I."/>
            <person name="Meinhardt L.W."/>
            <person name="Bailey B.A."/>
            <person name="Cohen S.P."/>
        </authorList>
    </citation>
    <scope>NUCLEOTIDE SEQUENCE [LARGE SCALE GENOMIC DNA]</scope>
    <source>
        <strain evidence="2 3">GH-19</strain>
    </source>
</reference>
<accession>A0ABR1IXS0</accession>
<protein>
    <submittedName>
        <fullName evidence="2">Uncharacterized protein</fullName>
    </submittedName>
</protein>
<name>A0ABR1IXS0_9AGAR</name>
<gene>
    <name evidence="2" type="ORF">VKT23_016421</name>
</gene>
<feature type="compositionally biased region" description="Low complexity" evidence="1">
    <location>
        <begin position="1"/>
        <end position="15"/>
    </location>
</feature>
<feature type="region of interest" description="Disordered" evidence="1">
    <location>
        <begin position="1"/>
        <end position="21"/>
    </location>
</feature>
<organism evidence="2 3">
    <name type="scientific">Marasmiellus scandens</name>
    <dbReference type="NCBI Taxonomy" id="2682957"/>
    <lineage>
        <taxon>Eukaryota</taxon>
        <taxon>Fungi</taxon>
        <taxon>Dikarya</taxon>
        <taxon>Basidiomycota</taxon>
        <taxon>Agaricomycotina</taxon>
        <taxon>Agaricomycetes</taxon>
        <taxon>Agaricomycetidae</taxon>
        <taxon>Agaricales</taxon>
        <taxon>Marasmiineae</taxon>
        <taxon>Omphalotaceae</taxon>
        <taxon>Marasmiellus</taxon>
    </lineage>
</organism>
<comment type="caution">
    <text evidence="2">The sequence shown here is derived from an EMBL/GenBank/DDBJ whole genome shotgun (WGS) entry which is preliminary data.</text>
</comment>
<keyword evidence="3" id="KW-1185">Reference proteome</keyword>
<evidence type="ECO:0000313" key="2">
    <source>
        <dbReference type="EMBL" id="KAK7441758.1"/>
    </source>
</evidence>
<sequence>MVPSSSSASSTTDDTLQNPKPRVKIHDLRYGGYPISREVALEWANRIRAAAGKELWTADPIDSANILLTLDDFVVKAGGVSCNFHGIRKPGERVYPEYIIVTTQEMGEFIRVNGKMQQGSYLVEGEVEKLGKELLKKEGGFGPISQGNTLVGN</sequence>
<dbReference type="EMBL" id="JBANRG010000061">
    <property type="protein sequence ID" value="KAK7441758.1"/>
    <property type="molecule type" value="Genomic_DNA"/>
</dbReference>